<evidence type="ECO:0008006" key="2">
    <source>
        <dbReference type="Google" id="ProtNLM"/>
    </source>
</evidence>
<protein>
    <recommendedName>
        <fullName evidence="2">Transcriptional regulator</fullName>
    </recommendedName>
</protein>
<dbReference type="AlphaFoldDB" id="A0A631J273"/>
<comment type="caution">
    <text evidence="1">The sequence shown here is derived from an EMBL/GenBank/DDBJ whole genome shotgun (WGS) entry which is preliminary data.</text>
</comment>
<organism evidence="1">
    <name type="scientific">Salmonella enteritidis</name>
    <dbReference type="NCBI Taxonomy" id="149539"/>
    <lineage>
        <taxon>Bacteria</taxon>
        <taxon>Pseudomonadati</taxon>
        <taxon>Pseudomonadota</taxon>
        <taxon>Gammaproteobacteria</taxon>
        <taxon>Enterobacterales</taxon>
        <taxon>Enterobacteriaceae</taxon>
        <taxon>Salmonella</taxon>
    </lineage>
</organism>
<sequence>MDNRNKLKVWLQQHHLTQKDLAQLIQQTTGRPCAVRAVKSWLCPPEKNSARPCPDWVIQVLSHMDE</sequence>
<gene>
    <name evidence="1" type="ORF">DYT79_18430</name>
</gene>
<accession>A0A631J273</accession>
<evidence type="ECO:0000313" key="1">
    <source>
        <dbReference type="EMBL" id="ECT2674467.1"/>
    </source>
</evidence>
<name>A0A631J273_SALEN</name>
<dbReference type="EMBL" id="AAKMFO010000042">
    <property type="protein sequence ID" value="ECT2674467.1"/>
    <property type="molecule type" value="Genomic_DNA"/>
</dbReference>
<proteinExistence type="predicted"/>
<reference evidence="1" key="1">
    <citation type="submission" date="2018-08" db="EMBL/GenBank/DDBJ databases">
        <authorList>
            <consortium name="GenomeTrakr network: Whole genome sequencing for foodborne pathogen traceback"/>
        </authorList>
    </citation>
    <scope>NUCLEOTIDE SEQUENCE</scope>
    <source>
        <strain evidence="1">FSIS11812566</strain>
    </source>
</reference>